<dbReference type="Gene3D" id="1.25.40.20">
    <property type="entry name" value="Ankyrin repeat-containing domain"/>
    <property type="match status" value="1"/>
</dbReference>
<dbReference type="Pfam" id="PF13962">
    <property type="entry name" value="PGG"/>
    <property type="match status" value="1"/>
</dbReference>
<proteinExistence type="predicted"/>
<dbReference type="PANTHER" id="PTHR24177:SF329">
    <property type="entry name" value="ANKYRIN REPEAT PROTEIN"/>
    <property type="match status" value="1"/>
</dbReference>
<dbReference type="GO" id="GO:0016020">
    <property type="term" value="C:membrane"/>
    <property type="evidence" value="ECO:0007669"/>
    <property type="project" value="TreeGrafter"/>
</dbReference>
<keyword evidence="4" id="KW-1185">Reference proteome</keyword>
<dbReference type="EMBL" id="BPVZ01000114">
    <property type="protein sequence ID" value="GKV35991.1"/>
    <property type="molecule type" value="Genomic_DNA"/>
</dbReference>
<dbReference type="InterPro" id="IPR026961">
    <property type="entry name" value="PGG_dom"/>
</dbReference>
<keyword evidence="1" id="KW-0472">Membrane</keyword>
<evidence type="ECO:0000313" key="4">
    <source>
        <dbReference type="Proteomes" id="UP001054252"/>
    </source>
</evidence>
<dbReference type="Proteomes" id="UP001054252">
    <property type="component" value="Unassembled WGS sequence"/>
</dbReference>
<accession>A0AAV5LFD3</accession>
<gene>
    <name evidence="3" type="ORF">SLEP1_g44178</name>
</gene>
<feature type="transmembrane region" description="Helical" evidence="1">
    <location>
        <begin position="526"/>
        <end position="544"/>
    </location>
</feature>
<dbReference type="SUPFAM" id="SSF48403">
    <property type="entry name" value="Ankyrin repeat"/>
    <property type="match status" value="1"/>
</dbReference>
<keyword evidence="1" id="KW-0812">Transmembrane</keyword>
<dbReference type="Pfam" id="PF12796">
    <property type="entry name" value="Ank_2"/>
    <property type="match status" value="1"/>
</dbReference>
<dbReference type="InterPro" id="IPR002110">
    <property type="entry name" value="Ankyrin_rpt"/>
</dbReference>
<evidence type="ECO:0000256" key="1">
    <source>
        <dbReference type="SAM" id="Phobius"/>
    </source>
</evidence>
<reference evidence="3 4" key="1">
    <citation type="journal article" date="2021" name="Commun. Biol.">
        <title>The genome of Shorea leprosula (Dipterocarpaceae) highlights the ecological relevance of drought in aseasonal tropical rainforests.</title>
        <authorList>
            <person name="Ng K.K.S."/>
            <person name="Kobayashi M.J."/>
            <person name="Fawcett J.A."/>
            <person name="Hatakeyama M."/>
            <person name="Paape T."/>
            <person name="Ng C.H."/>
            <person name="Ang C.C."/>
            <person name="Tnah L.H."/>
            <person name="Lee C.T."/>
            <person name="Nishiyama T."/>
            <person name="Sese J."/>
            <person name="O'Brien M.J."/>
            <person name="Copetti D."/>
            <person name="Mohd Noor M.I."/>
            <person name="Ong R.C."/>
            <person name="Putra M."/>
            <person name="Sireger I.Z."/>
            <person name="Indrioko S."/>
            <person name="Kosugi Y."/>
            <person name="Izuno A."/>
            <person name="Isagi Y."/>
            <person name="Lee S.L."/>
            <person name="Shimizu K.K."/>
        </authorList>
    </citation>
    <scope>NUCLEOTIDE SEQUENCE [LARGE SCALE GENOMIC DNA]</scope>
    <source>
        <strain evidence="3">214</strain>
    </source>
</reference>
<feature type="domain" description="PGG" evidence="2">
    <location>
        <begin position="517"/>
        <end position="551"/>
    </location>
</feature>
<comment type="caution">
    <text evidence="3">The sequence shown here is derived from an EMBL/GenBank/DDBJ whole genome shotgun (WGS) entry which is preliminary data.</text>
</comment>
<organism evidence="3 4">
    <name type="scientific">Rubroshorea leprosula</name>
    <dbReference type="NCBI Taxonomy" id="152421"/>
    <lineage>
        <taxon>Eukaryota</taxon>
        <taxon>Viridiplantae</taxon>
        <taxon>Streptophyta</taxon>
        <taxon>Embryophyta</taxon>
        <taxon>Tracheophyta</taxon>
        <taxon>Spermatophyta</taxon>
        <taxon>Magnoliopsida</taxon>
        <taxon>eudicotyledons</taxon>
        <taxon>Gunneridae</taxon>
        <taxon>Pentapetalae</taxon>
        <taxon>rosids</taxon>
        <taxon>malvids</taxon>
        <taxon>Malvales</taxon>
        <taxon>Dipterocarpaceae</taxon>
        <taxon>Rubroshorea</taxon>
    </lineage>
</organism>
<protein>
    <recommendedName>
        <fullName evidence="2">PGG domain-containing protein</fullName>
    </recommendedName>
</protein>
<dbReference type="InterPro" id="IPR036770">
    <property type="entry name" value="Ankyrin_rpt-contain_sf"/>
</dbReference>
<keyword evidence="1" id="KW-1133">Transmembrane helix</keyword>
<evidence type="ECO:0000259" key="2">
    <source>
        <dbReference type="Pfam" id="PF13962"/>
    </source>
</evidence>
<sequence>MEETLAKEAWEQLAKIHKMKNRWDLDGPQSSSLGSELRRFFEGILPGERKPIERSRSNDFLKAIFNQKWDTVMKLLEDCQLLGKNPHFLGKRTSLLHLAVQTGDVEGVRKLVRIMSEEEILFQDETGRTALAYAAYFGATDIAELLTITNKKLLTIPDTEGMIPVVRACFQRFKDTTLYLYFQTLEFLDGEHALREGGMHHGGYCHLARRARFHFCILNEMLVIALALLHKYPRLAFTKFYYNNQVLTPILTLSAQSSLFYSGTRLSFLQKLIYSGVSVAKEDKEAKRPREVGNSVISIYQNEQNDIERQELRRRQQHGLSLFFLGKCGFSSMLQKFLGIAYIYERKLIHSCAFDILDFIAGELSKLNAKQVVDSRIVPAFFQSIQHGIKEFFKIQETNPDVMFCPIDGKTKFAFTYAIECRQEEYFREFSPGKERILAALTDDDGNNALHIAAKLGPESYLAQFSGAALQMQKELQWFKEIESNFPECKSWVNHNGETPRQVFTREHMKLLKEAEAWMKKTAKSYIIVGTLIITIMFAAAFTIPGGSMAGNLLASFARQHSGRRLLVIAISDSY</sequence>
<evidence type="ECO:0000313" key="3">
    <source>
        <dbReference type="EMBL" id="GKV35991.1"/>
    </source>
</evidence>
<dbReference type="AlphaFoldDB" id="A0AAV5LFD3"/>
<name>A0AAV5LFD3_9ROSI</name>
<dbReference type="PANTHER" id="PTHR24177">
    <property type="entry name" value="CASKIN"/>
    <property type="match status" value="1"/>
</dbReference>